<evidence type="ECO:0000256" key="9">
    <source>
        <dbReference type="SAM" id="Phobius"/>
    </source>
</evidence>
<feature type="transmembrane region" description="Helical" evidence="9">
    <location>
        <begin position="160"/>
        <end position="179"/>
    </location>
</feature>
<name>A0ABT5VGJ7_9BACI</name>
<dbReference type="Gene3D" id="1.10.287.130">
    <property type="match status" value="1"/>
</dbReference>
<dbReference type="Gene3D" id="3.30.565.10">
    <property type="entry name" value="Histidine kinase-like ATPase, C-terminal domain"/>
    <property type="match status" value="1"/>
</dbReference>
<dbReference type="Pfam" id="PF02518">
    <property type="entry name" value="HATPase_c"/>
    <property type="match status" value="1"/>
</dbReference>
<comment type="catalytic activity">
    <reaction evidence="1">
        <text>ATP + protein L-histidine = ADP + protein N-phospho-L-histidine.</text>
        <dbReference type="EC" id="2.7.13.3"/>
    </reaction>
</comment>
<dbReference type="InterPro" id="IPR003661">
    <property type="entry name" value="HisK_dim/P_dom"/>
</dbReference>
<evidence type="ECO:0000256" key="8">
    <source>
        <dbReference type="ARBA" id="ARBA00023012"/>
    </source>
</evidence>
<evidence type="ECO:0000256" key="7">
    <source>
        <dbReference type="ARBA" id="ARBA00022840"/>
    </source>
</evidence>
<evidence type="ECO:0000256" key="2">
    <source>
        <dbReference type="ARBA" id="ARBA00012438"/>
    </source>
</evidence>
<dbReference type="Proteomes" id="UP001148125">
    <property type="component" value="Unassembled WGS sequence"/>
</dbReference>
<keyword evidence="4" id="KW-0808">Transferase</keyword>
<keyword evidence="8" id="KW-0902">Two-component regulatory system</keyword>
<evidence type="ECO:0000313" key="11">
    <source>
        <dbReference type="EMBL" id="MDE5414581.1"/>
    </source>
</evidence>
<evidence type="ECO:0000313" key="12">
    <source>
        <dbReference type="Proteomes" id="UP001148125"/>
    </source>
</evidence>
<dbReference type="InterPro" id="IPR003594">
    <property type="entry name" value="HATPase_dom"/>
</dbReference>
<feature type="transmembrane region" description="Helical" evidence="9">
    <location>
        <begin position="7"/>
        <end position="25"/>
    </location>
</feature>
<dbReference type="InterPro" id="IPR036097">
    <property type="entry name" value="HisK_dim/P_sf"/>
</dbReference>
<dbReference type="Pfam" id="PF00512">
    <property type="entry name" value="HisKA"/>
    <property type="match status" value="1"/>
</dbReference>
<keyword evidence="3" id="KW-0597">Phosphoprotein</keyword>
<proteinExistence type="predicted"/>
<dbReference type="InterPro" id="IPR036890">
    <property type="entry name" value="HATPase_C_sf"/>
</dbReference>
<keyword evidence="9" id="KW-1133">Transmembrane helix</keyword>
<dbReference type="SUPFAM" id="SSF47384">
    <property type="entry name" value="Homodimeric domain of signal transducing histidine kinase"/>
    <property type="match status" value="1"/>
</dbReference>
<protein>
    <recommendedName>
        <fullName evidence="2">histidine kinase</fullName>
        <ecNumber evidence="2">2.7.13.3</ecNumber>
    </recommendedName>
</protein>
<feature type="transmembrane region" description="Helical" evidence="9">
    <location>
        <begin position="67"/>
        <end position="89"/>
    </location>
</feature>
<evidence type="ECO:0000256" key="4">
    <source>
        <dbReference type="ARBA" id="ARBA00022679"/>
    </source>
</evidence>
<comment type="caution">
    <text evidence="11">The sequence shown here is derived from an EMBL/GenBank/DDBJ whole genome shotgun (WGS) entry which is preliminary data.</text>
</comment>
<keyword evidence="9" id="KW-0472">Membrane</keyword>
<dbReference type="SUPFAM" id="SSF55874">
    <property type="entry name" value="ATPase domain of HSP90 chaperone/DNA topoisomerase II/histidine kinase"/>
    <property type="match status" value="1"/>
</dbReference>
<dbReference type="GO" id="GO:0005524">
    <property type="term" value="F:ATP binding"/>
    <property type="evidence" value="ECO:0007669"/>
    <property type="project" value="UniProtKB-KW"/>
</dbReference>
<dbReference type="SMART" id="SM00388">
    <property type="entry name" value="HisKA"/>
    <property type="match status" value="1"/>
</dbReference>
<keyword evidence="7 11" id="KW-0067">ATP-binding</keyword>
<evidence type="ECO:0000259" key="10">
    <source>
        <dbReference type="PROSITE" id="PS50109"/>
    </source>
</evidence>
<dbReference type="InterPro" id="IPR004358">
    <property type="entry name" value="Sig_transdc_His_kin-like_C"/>
</dbReference>
<evidence type="ECO:0000256" key="5">
    <source>
        <dbReference type="ARBA" id="ARBA00022741"/>
    </source>
</evidence>
<dbReference type="InterPro" id="IPR005467">
    <property type="entry name" value="His_kinase_dom"/>
</dbReference>
<feature type="domain" description="Histidine kinase" evidence="10">
    <location>
        <begin position="208"/>
        <end position="414"/>
    </location>
</feature>
<dbReference type="EMBL" id="JAOTPO010000010">
    <property type="protein sequence ID" value="MDE5414581.1"/>
    <property type="molecule type" value="Genomic_DNA"/>
</dbReference>
<keyword evidence="9" id="KW-0812">Transmembrane</keyword>
<evidence type="ECO:0000256" key="1">
    <source>
        <dbReference type="ARBA" id="ARBA00000085"/>
    </source>
</evidence>
<keyword evidence="5" id="KW-0547">Nucleotide-binding</keyword>
<keyword evidence="6" id="KW-0418">Kinase</keyword>
<dbReference type="EC" id="2.7.13.3" evidence="2"/>
<dbReference type="SMART" id="SM00387">
    <property type="entry name" value="HATPase_c"/>
    <property type="match status" value="1"/>
</dbReference>
<dbReference type="PROSITE" id="PS50109">
    <property type="entry name" value="HIS_KIN"/>
    <property type="match status" value="1"/>
</dbReference>
<accession>A0ABT5VGJ7</accession>
<sequence>MDILKDVVLNFFFIFVCYCLFVSFGFKKRGGTQVHKFSFILFALTAVILCVTFPIQVTEKLWFDLSLVPIAIAGLYGGWRICLLLSIALIGSRLLWGMDEIYLSMIVVALHTIFIGVLSIYFRSLSHQIRILLSVIVGLVSPLLVVVAVGFVLYEFITPVLFFTISLSHLLSIIFFVVLSETIIKVKKLDEHVIRSEKMEIVNHVASSFTHEIRNPMTTVKGFLQLLKSDGISRVEKEKYISIAVSEVERAESIITEYLSFTKPTTNDLKVVDGAELLQSSIDVIRPLANSNCIDIQYNNSSFFVRANRQKLQQALINLFKNGIEAMPDGGTLYISAESKKDVIFLTIRDNGIGMTKKQVNRLGEPYFSSKGEKGTGLGMMVVYNIIEAIGGTIHVVSKPGKGTTFLIKLPQCTALGEEEVTTESKLFRVK</sequence>
<dbReference type="PANTHER" id="PTHR43065:SF46">
    <property type="entry name" value="C4-DICARBOXYLATE TRANSPORT SENSOR PROTEIN DCTB"/>
    <property type="match status" value="1"/>
</dbReference>
<feature type="transmembrane region" description="Helical" evidence="9">
    <location>
        <begin position="101"/>
        <end position="122"/>
    </location>
</feature>
<evidence type="ECO:0000256" key="3">
    <source>
        <dbReference type="ARBA" id="ARBA00022553"/>
    </source>
</evidence>
<gene>
    <name evidence="11" type="ORF">N7Z68_14475</name>
</gene>
<evidence type="ECO:0000256" key="6">
    <source>
        <dbReference type="ARBA" id="ARBA00022777"/>
    </source>
</evidence>
<organism evidence="11 12">
    <name type="scientific">Alkalihalobacterium chitinilyticum</name>
    <dbReference type="NCBI Taxonomy" id="2980103"/>
    <lineage>
        <taxon>Bacteria</taxon>
        <taxon>Bacillati</taxon>
        <taxon>Bacillota</taxon>
        <taxon>Bacilli</taxon>
        <taxon>Bacillales</taxon>
        <taxon>Bacillaceae</taxon>
        <taxon>Alkalihalobacterium</taxon>
    </lineage>
</organism>
<dbReference type="RefSeq" id="WP_275119198.1">
    <property type="nucleotide sequence ID" value="NZ_JAOTPO010000010.1"/>
</dbReference>
<feature type="transmembrane region" description="Helical" evidence="9">
    <location>
        <begin position="37"/>
        <end position="55"/>
    </location>
</feature>
<dbReference type="CDD" id="cd00082">
    <property type="entry name" value="HisKA"/>
    <property type="match status" value="1"/>
</dbReference>
<dbReference type="PANTHER" id="PTHR43065">
    <property type="entry name" value="SENSOR HISTIDINE KINASE"/>
    <property type="match status" value="1"/>
</dbReference>
<keyword evidence="12" id="KW-1185">Reference proteome</keyword>
<reference evidence="11" key="1">
    <citation type="submission" date="2024-05" db="EMBL/GenBank/DDBJ databases">
        <title>Alkalihalobacillus sp. strain MEB203 novel alkaliphilic bacterium from Lonar Lake, India.</title>
        <authorList>
            <person name="Joshi A."/>
            <person name="Thite S."/>
            <person name="Mengade P."/>
        </authorList>
    </citation>
    <scope>NUCLEOTIDE SEQUENCE</scope>
    <source>
        <strain evidence="11">MEB 203</strain>
    </source>
</reference>
<dbReference type="PRINTS" id="PR00344">
    <property type="entry name" value="BCTRLSENSOR"/>
</dbReference>
<feature type="transmembrane region" description="Helical" evidence="9">
    <location>
        <begin position="131"/>
        <end position="154"/>
    </location>
</feature>